<keyword evidence="1" id="KW-0812">Transmembrane</keyword>
<dbReference type="KEGG" id="xcw:J162_00631"/>
<dbReference type="KEGG" id="xcr:J163_00631"/>
<keyword evidence="3" id="KW-1185">Reference proteome</keyword>
<feature type="transmembrane region" description="Helical" evidence="1">
    <location>
        <begin position="123"/>
        <end position="147"/>
    </location>
</feature>
<dbReference type="Pfam" id="PF01066">
    <property type="entry name" value="CDP-OH_P_transf"/>
    <property type="match status" value="1"/>
</dbReference>
<proteinExistence type="predicted"/>
<dbReference type="KEGG" id="xcu:J159_00632"/>
<organism evidence="2 3">
    <name type="scientific">Xanthomonas citri pv. citri</name>
    <dbReference type="NCBI Taxonomy" id="611301"/>
    <lineage>
        <taxon>Bacteria</taxon>
        <taxon>Pseudomonadati</taxon>
        <taxon>Pseudomonadota</taxon>
        <taxon>Gammaproteobacteria</taxon>
        <taxon>Lysobacterales</taxon>
        <taxon>Lysobacteraceae</taxon>
        <taxon>Xanthomonas</taxon>
    </lineage>
</organism>
<dbReference type="KEGG" id="xcf:J172_00626"/>
<name>A0A0U5F7C0_XANCI</name>
<dbReference type="GO" id="GO:0016020">
    <property type="term" value="C:membrane"/>
    <property type="evidence" value="ECO:0007669"/>
    <property type="project" value="InterPro"/>
</dbReference>
<dbReference type="GO" id="GO:0008654">
    <property type="term" value="P:phospholipid biosynthetic process"/>
    <property type="evidence" value="ECO:0007669"/>
    <property type="project" value="InterPro"/>
</dbReference>
<dbReference type="Gene3D" id="1.20.120.1760">
    <property type="match status" value="1"/>
</dbReference>
<keyword evidence="1" id="KW-1133">Transmembrane helix</keyword>
<dbReference type="KEGG" id="xcn:J169_00631"/>
<comment type="caution">
    <text evidence="2">The sequence shown here is derived from an EMBL/GenBank/DDBJ whole genome shotgun (WGS) entry which is preliminary data.</text>
</comment>
<dbReference type="Proteomes" id="UP000052230">
    <property type="component" value="Unassembled WGS sequence"/>
</dbReference>
<protein>
    <submittedName>
        <fullName evidence="2">Inner membrane protein YnbA</fullName>
    </submittedName>
</protein>
<dbReference type="KEGG" id="xcm:J164_00631"/>
<dbReference type="InterPro" id="IPR000462">
    <property type="entry name" value="CDP-OH_P_trans"/>
</dbReference>
<feature type="transmembrane region" description="Helical" evidence="1">
    <location>
        <begin position="38"/>
        <end position="56"/>
    </location>
</feature>
<reference evidence="2 3" key="1">
    <citation type="submission" date="2014-09" db="EMBL/GenBank/DDBJ databases">
        <authorList>
            <person name="Regsiter A."/>
        </authorList>
    </citation>
    <scope>NUCLEOTIDE SEQUENCE [LARGE SCALE GENOMIC DNA]</scope>
</reference>
<evidence type="ECO:0000256" key="1">
    <source>
        <dbReference type="SAM" id="Phobius"/>
    </source>
</evidence>
<dbReference type="AlphaFoldDB" id="A0A0U5F7C0"/>
<evidence type="ECO:0000313" key="2">
    <source>
        <dbReference type="EMBL" id="CEG14169.1"/>
    </source>
</evidence>
<sequence length="211" mass="22160">MDSTLRMASIYALKGRFQALLRPMVGALYRGGITANQVTLIAAAVSLMVAAVVLRGGPSRPLLYLLLPVWMLVRMALNAVDGMLAREFGQQSRLGAYLNELCDVVADAALYLSLLGVPGVSAPWLWIFALLAALTEYAGVLGLMVGASRRYDGPMGKSDRALVIGVLGVGLACGLLGARGVTWVAIALSLACMATVWRRVRAGLAEAPAGT</sequence>
<accession>A0A0U5F7C0</accession>
<feature type="transmembrane region" description="Helical" evidence="1">
    <location>
        <begin position="62"/>
        <end position="84"/>
    </location>
</feature>
<dbReference type="EMBL" id="CCXZ01000002">
    <property type="protein sequence ID" value="CEG14169.1"/>
    <property type="molecule type" value="Genomic_DNA"/>
</dbReference>
<gene>
    <name evidence="2" type="primary">ynbA</name>
    <name evidence="2" type="ORF">XAC3562_100004</name>
</gene>
<feature type="transmembrane region" description="Helical" evidence="1">
    <location>
        <begin position="159"/>
        <end position="177"/>
    </location>
</feature>
<dbReference type="GO" id="GO:0016780">
    <property type="term" value="F:phosphotransferase activity, for other substituted phosphate groups"/>
    <property type="evidence" value="ECO:0007669"/>
    <property type="project" value="InterPro"/>
</dbReference>
<keyword evidence="1" id="KW-0472">Membrane</keyword>
<evidence type="ECO:0000313" key="3">
    <source>
        <dbReference type="Proteomes" id="UP000052230"/>
    </source>
</evidence>
<dbReference type="InterPro" id="IPR043130">
    <property type="entry name" value="CDP-OH_PTrfase_TM_dom"/>
</dbReference>